<dbReference type="InterPro" id="IPR051046">
    <property type="entry name" value="MurCDEF_CellWall_CoF430Synth"/>
</dbReference>
<dbReference type="InterPro" id="IPR004101">
    <property type="entry name" value="Mur_ligase_C"/>
</dbReference>
<sequence length="425" mass="47104">MKSFFKKIIVRLLTIEAKLVIRKYKPRTIGVTGTVGKTTTKDMVAHLLMSGGLKVRKSEKSYNSEIGLPLTILGEKNAWGNILRWGGVLKRGFVLAFFKKDYPEYLVLEMGVDRPGDMERFVSWLKPEAVIVTAIGEVPVHIEYFNSQEALAAEKAKLVEATLTEGEVVLNADDPAVIKMRKKTGARVTTYGFSREADVAASTLRVSKNGTSFKLNFKGNMVPVRMPYVFGKQYVYSALAAITVGKVFDLNMVKMTETLAEFISPPGRMNLIKGKNKIIILDDTYNSSPLAAMVAIETLRDIKIKSKAAILGDMLEIGKYTAQEHKKIGEMVARGGIDILIGVGPRSQFAIEAAKAAGMASERIFWFADSEEAGSRALDILPSGCLTLVKGSQGVRMEKVVEKIMDNPEDKEKLLVRQEREWEKR</sequence>
<dbReference type="SUPFAM" id="SSF53623">
    <property type="entry name" value="MurD-like peptide ligases, catalytic domain"/>
    <property type="match status" value="1"/>
</dbReference>
<dbReference type="InterPro" id="IPR036565">
    <property type="entry name" value="Mur-like_cat_sf"/>
</dbReference>
<dbReference type="SUPFAM" id="SSF53244">
    <property type="entry name" value="MurD-like peptide ligases, peptide-binding domain"/>
    <property type="match status" value="1"/>
</dbReference>
<dbReference type="PANTHER" id="PTHR43024">
    <property type="entry name" value="UDP-N-ACETYLMURAMOYL-TRIPEPTIDE--D-ALANYL-D-ALANINE LIGASE"/>
    <property type="match status" value="1"/>
</dbReference>
<reference evidence="7" key="1">
    <citation type="submission" date="2017-09" db="EMBL/GenBank/DDBJ databases">
        <title>Depth-based differentiation of microbial function through sediment-hosted aquifers and enrichment of novel symbionts in the deep terrestrial subsurface.</title>
        <authorList>
            <person name="Probst A.J."/>
            <person name="Ladd B."/>
            <person name="Jarett J.K."/>
            <person name="Geller-Mcgrath D.E."/>
            <person name="Sieber C.M.K."/>
            <person name="Emerson J.B."/>
            <person name="Anantharaman K."/>
            <person name="Thomas B.C."/>
            <person name="Malmstrom R."/>
            <person name="Stieglmeier M."/>
            <person name="Klingl A."/>
            <person name="Woyke T."/>
            <person name="Ryan C.M."/>
            <person name="Banfield J.F."/>
        </authorList>
    </citation>
    <scope>NUCLEOTIDE SEQUENCE [LARGE SCALE GENOMIC DNA]</scope>
</reference>
<dbReference type="Proteomes" id="UP000230959">
    <property type="component" value="Unassembled WGS sequence"/>
</dbReference>
<dbReference type="GO" id="GO:0005524">
    <property type="term" value="F:ATP binding"/>
    <property type="evidence" value="ECO:0007669"/>
    <property type="project" value="UniProtKB-KW"/>
</dbReference>
<keyword evidence="3" id="KW-0067">ATP-binding</keyword>
<dbReference type="EMBL" id="PFER01000012">
    <property type="protein sequence ID" value="PJE73795.1"/>
    <property type="molecule type" value="Genomic_DNA"/>
</dbReference>
<name>A0A2M8LB34_9BACT</name>
<keyword evidence="2" id="KW-0547">Nucleotide-binding</keyword>
<protein>
    <recommendedName>
        <fullName evidence="8">UDP-N-acetylmuramoyl-tripeptide--D-alanyl-D-alanine ligase</fullName>
    </recommendedName>
</protein>
<comment type="caution">
    <text evidence="6">The sequence shown here is derived from an EMBL/GenBank/DDBJ whole genome shotgun (WGS) entry which is preliminary data.</text>
</comment>
<gene>
    <name evidence="6" type="ORF">COV02_00630</name>
</gene>
<evidence type="ECO:0000256" key="3">
    <source>
        <dbReference type="ARBA" id="ARBA00022840"/>
    </source>
</evidence>
<evidence type="ECO:0000256" key="2">
    <source>
        <dbReference type="ARBA" id="ARBA00022741"/>
    </source>
</evidence>
<keyword evidence="1" id="KW-0436">Ligase</keyword>
<feature type="domain" description="Mur ligase central" evidence="5">
    <location>
        <begin position="31"/>
        <end position="75"/>
    </location>
</feature>
<dbReference type="AlphaFoldDB" id="A0A2M8LB34"/>
<dbReference type="Pfam" id="PF02875">
    <property type="entry name" value="Mur_ligase_C"/>
    <property type="match status" value="1"/>
</dbReference>
<feature type="domain" description="Mur ligase C-terminal" evidence="4">
    <location>
        <begin position="267"/>
        <end position="392"/>
    </location>
</feature>
<dbReference type="InterPro" id="IPR013221">
    <property type="entry name" value="Mur_ligase_cen"/>
</dbReference>
<evidence type="ECO:0008006" key="8">
    <source>
        <dbReference type="Google" id="ProtNLM"/>
    </source>
</evidence>
<organism evidence="6 7">
    <name type="scientific">Candidatus Terrybacteria bacterium CG10_big_fil_rev_8_21_14_0_10_41_10</name>
    <dbReference type="NCBI Taxonomy" id="1975026"/>
    <lineage>
        <taxon>Bacteria</taxon>
        <taxon>Candidatus Terryibacteriota</taxon>
    </lineage>
</organism>
<dbReference type="Pfam" id="PF08245">
    <property type="entry name" value="Mur_ligase_M"/>
    <property type="match status" value="2"/>
</dbReference>
<accession>A0A2M8LB34</accession>
<evidence type="ECO:0000313" key="7">
    <source>
        <dbReference type="Proteomes" id="UP000230959"/>
    </source>
</evidence>
<dbReference type="InterPro" id="IPR036615">
    <property type="entry name" value="Mur_ligase_C_dom_sf"/>
</dbReference>
<evidence type="ECO:0000256" key="1">
    <source>
        <dbReference type="ARBA" id="ARBA00022598"/>
    </source>
</evidence>
<dbReference type="GO" id="GO:0016881">
    <property type="term" value="F:acid-amino acid ligase activity"/>
    <property type="evidence" value="ECO:0007669"/>
    <property type="project" value="InterPro"/>
</dbReference>
<dbReference type="Gene3D" id="3.40.1190.10">
    <property type="entry name" value="Mur-like, catalytic domain"/>
    <property type="match status" value="1"/>
</dbReference>
<dbReference type="PANTHER" id="PTHR43024:SF1">
    <property type="entry name" value="UDP-N-ACETYLMURAMOYL-TRIPEPTIDE--D-ALANYL-D-ALANINE LIGASE"/>
    <property type="match status" value="1"/>
</dbReference>
<proteinExistence type="predicted"/>
<evidence type="ECO:0000259" key="5">
    <source>
        <dbReference type="Pfam" id="PF08245"/>
    </source>
</evidence>
<evidence type="ECO:0000259" key="4">
    <source>
        <dbReference type="Pfam" id="PF02875"/>
    </source>
</evidence>
<dbReference type="Gene3D" id="3.90.190.20">
    <property type="entry name" value="Mur ligase, C-terminal domain"/>
    <property type="match status" value="1"/>
</dbReference>
<evidence type="ECO:0000313" key="6">
    <source>
        <dbReference type="EMBL" id="PJE73795.1"/>
    </source>
</evidence>
<feature type="domain" description="Mur ligase central" evidence="5">
    <location>
        <begin position="95"/>
        <end position="244"/>
    </location>
</feature>